<keyword evidence="1" id="KW-0548">Nucleotidyltransferase</keyword>
<evidence type="ECO:0000313" key="1">
    <source>
        <dbReference type="EMBL" id="KAA3462804.1"/>
    </source>
</evidence>
<sequence>MEKVRRRCGFFNGIDVPAEGSRRGLSLRKRKANLAGGVRVSMGLLRLEIKQRCGTLRHLGINNSLPWLVGGDFNDILFAHEERGGLLREAVRMEAFRKTLEECLLEDIGFSGPWFTWERGHTLERNIRERIDRGVNGVVRETVLSDFASNLGGFWRSLMRGK</sequence>
<dbReference type="Gene3D" id="3.60.10.10">
    <property type="entry name" value="Endonuclease/exonuclease/phosphatase"/>
    <property type="match status" value="1"/>
</dbReference>
<reference evidence="2" key="1">
    <citation type="journal article" date="2019" name="Plant Biotechnol. J.">
        <title>Genome sequencing of the Australian wild diploid species Gossypium australe highlights disease resistance and delayed gland morphogenesis.</title>
        <authorList>
            <person name="Cai Y."/>
            <person name="Cai X."/>
            <person name="Wang Q."/>
            <person name="Wang P."/>
            <person name="Zhang Y."/>
            <person name="Cai C."/>
            <person name="Xu Y."/>
            <person name="Wang K."/>
            <person name="Zhou Z."/>
            <person name="Wang C."/>
            <person name="Geng S."/>
            <person name="Li B."/>
            <person name="Dong Q."/>
            <person name="Hou Y."/>
            <person name="Wang H."/>
            <person name="Ai P."/>
            <person name="Liu Z."/>
            <person name="Yi F."/>
            <person name="Sun M."/>
            <person name="An G."/>
            <person name="Cheng J."/>
            <person name="Zhang Y."/>
            <person name="Shi Q."/>
            <person name="Xie Y."/>
            <person name="Shi X."/>
            <person name="Chang Y."/>
            <person name="Huang F."/>
            <person name="Chen Y."/>
            <person name="Hong S."/>
            <person name="Mi L."/>
            <person name="Sun Q."/>
            <person name="Zhang L."/>
            <person name="Zhou B."/>
            <person name="Peng R."/>
            <person name="Zhang X."/>
            <person name="Liu F."/>
        </authorList>
    </citation>
    <scope>NUCLEOTIDE SEQUENCE [LARGE SCALE GENOMIC DNA]</scope>
    <source>
        <strain evidence="2">cv. PA1801</strain>
    </source>
</reference>
<dbReference type="SUPFAM" id="SSF56219">
    <property type="entry name" value="DNase I-like"/>
    <property type="match status" value="1"/>
</dbReference>
<keyword evidence="1" id="KW-0695">RNA-directed DNA polymerase</keyword>
<dbReference type="InterPro" id="IPR036691">
    <property type="entry name" value="Endo/exonu/phosph_ase_sf"/>
</dbReference>
<dbReference type="OrthoDB" id="1750221at2759"/>
<keyword evidence="1" id="KW-0808">Transferase</keyword>
<evidence type="ECO:0000313" key="2">
    <source>
        <dbReference type="Proteomes" id="UP000325315"/>
    </source>
</evidence>
<proteinExistence type="predicted"/>
<dbReference type="PANTHER" id="PTHR33710">
    <property type="entry name" value="BNAC02G09200D PROTEIN"/>
    <property type="match status" value="1"/>
</dbReference>
<dbReference type="AlphaFoldDB" id="A0A5B6V170"/>
<accession>A0A5B6V170</accession>
<comment type="caution">
    <text evidence="1">The sequence shown here is derived from an EMBL/GenBank/DDBJ whole genome shotgun (WGS) entry which is preliminary data.</text>
</comment>
<dbReference type="Proteomes" id="UP000325315">
    <property type="component" value="Unassembled WGS sequence"/>
</dbReference>
<gene>
    <name evidence="1" type="ORF">EPI10_029257</name>
</gene>
<name>A0A5B6V170_9ROSI</name>
<dbReference type="GO" id="GO:0003964">
    <property type="term" value="F:RNA-directed DNA polymerase activity"/>
    <property type="evidence" value="ECO:0007669"/>
    <property type="project" value="UniProtKB-KW"/>
</dbReference>
<keyword evidence="2" id="KW-1185">Reference proteome</keyword>
<dbReference type="PANTHER" id="PTHR33710:SF62">
    <property type="entry name" value="DUF4283 DOMAIN PROTEIN"/>
    <property type="match status" value="1"/>
</dbReference>
<protein>
    <submittedName>
        <fullName evidence="1">Reverse transcriptase</fullName>
    </submittedName>
</protein>
<organism evidence="1 2">
    <name type="scientific">Gossypium australe</name>
    <dbReference type="NCBI Taxonomy" id="47621"/>
    <lineage>
        <taxon>Eukaryota</taxon>
        <taxon>Viridiplantae</taxon>
        <taxon>Streptophyta</taxon>
        <taxon>Embryophyta</taxon>
        <taxon>Tracheophyta</taxon>
        <taxon>Spermatophyta</taxon>
        <taxon>Magnoliopsida</taxon>
        <taxon>eudicotyledons</taxon>
        <taxon>Gunneridae</taxon>
        <taxon>Pentapetalae</taxon>
        <taxon>rosids</taxon>
        <taxon>malvids</taxon>
        <taxon>Malvales</taxon>
        <taxon>Malvaceae</taxon>
        <taxon>Malvoideae</taxon>
        <taxon>Gossypium</taxon>
    </lineage>
</organism>
<dbReference type="EMBL" id="SMMG02000009">
    <property type="protein sequence ID" value="KAA3462804.1"/>
    <property type="molecule type" value="Genomic_DNA"/>
</dbReference>